<dbReference type="GO" id="GO:0009396">
    <property type="term" value="P:folic acid-containing compound biosynthetic process"/>
    <property type="evidence" value="ECO:0007669"/>
    <property type="project" value="TreeGrafter"/>
</dbReference>
<keyword evidence="3 4" id="KW-0067">ATP-binding</keyword>
<accession>A0A317CL48</accession>
<dbReference type="SUPFAM" id="SSF100950">
    <property type="entry name" value="NagB/RpiA/CoA transferase-like"/>
    <property type="match status" value="1"/>
</dbReference>
<proteinExistence type="inferred from homology"/>
<dbReference type="InterPro" id="IPR002698">
    <property type="entry name" value="FTHF_cligase"/>
</dbReference>
<dbReference type="GO" id="GO:0035999">
    <property type="term" value="P:tetrahydrofolate interconversion"/>
    <property type="evidence" value="ECO:0007669"/>
    <property type="project" value="TreeGrafter"/>
</dbReference>
<gene>
    <name evidence="6" type="ORF">DKW60_06140</name>
</gene>
<dbReference type="OrthoDB" id="9801938at2"/>
<dbReference type="GO" id="GO:0046872">
    <property type="term" value="F:metal ion binding"/>
    <property type="evidence" value="ECO:0007669"/>
    <property type="project" value="UniProtKB-KW"/>
</dbReference>
<dbReference type="PANTHER" id="PTHR23407">
    <property type="entry name" value="ATPASE INHIBITOR/5-FORMYLTETRAHYDROFOLATE CYCLO-LIGASE"/>
    <property type="match status" value="1"/>
</dbReference>
<feature type="binding site" evidence="4">
    <location>
        <begin position="168"/>
        <end position="176"/>
    </location>
    <ligand>
        <name>ATP</name>
        <dbReference type="ChEBI" id="CHEBI:30616"/>
    </ligand>
</feature>
<comment type="catalytic activity">
    <reaction evidence="5">
        <text>(6S)-5-formyl-5,6,7,8-tetrahydrofolate + ATP = (6R)-5,10-methenyltetrahydrofolate + ADP + phosphate</text>
        <dbReference type="Rhea" id="RHEA:10488"/>
        <dbReference type="ChEBI" id="CHEBI:30616"/>
        <dbReference type="ChEBI" id="CHEBI:43474"/>
        <dbReference type="ChEBI" id="CHEBI:57455"/>
        <dbReference type="ChEBI" id="CHEBI:57457"/>
        <dbReference type="ChEBI" id="CHEBI:456216"/>
        <dbReference type="EC" id="6.3.3.2"/>
    </reaction>
</comment>
<keyword evidence="7" id="KW-1185">Reference proteome</keyword>
<dbReference type="GO" id="GO:0030272">
    <property type="term" value="F:5-formyltetrahydrofolate cyclo-ligase activity"/>
    <property type="evidence" value="ECO:0007669"/>
    <property type="project" value="UniProtKB-EC"/>
</dbReference>
<keyword evidence="5" id="KW-0460">Magnesium</keyword>
<name>A0A317CL48_9GAMM</name>
<protein>
    <recommendedName>
        <fullName evidence="5">5-formyltetrahydrofolate cyclo-ligase</fullName>
        <ecNumber evidence="5">6.3.3.2</ecNumber>
    </recommendedName>
</protein>
<evidence type="ECO:0000256" key="5">
    <source>
        <dbReference type="RuleBase" id="RU361279"/>
    </source>
</evidence>
<dbReference type="Gene3D" id="3.40.50.10420">
    <property type="entry name" value="NagB/RpiA/CoA transferase-like"/>
    <property type="match status" value="1"/>
</dbReference>
<evidence type="ECO:0000256" key="1">
    <source>
        <dbReference type="ARBA" id="ARBA00010638"/>
    </source>
</evidence>
<dbReference type="EMBL" id="QGKM01000012">
    <property type="protein sequence ID" value="PWQ99295.1"/>
    <property type="molecule type" value="Genomic_DNA"/>
</dbReference>
<dbReference type="AlphaFoldDB" id="A0A317CL48"/>
<dbReference type="PIRSF" id="PIRSF006806">
    <property type="entry name" value="FTHF_cligase"/>
    <property type="match status" value="1"/>
</dbReference>
<evidence type="ECO:0000256" key="2">
    <source>
        <dbReference type="ARBA" id="ARBA00022741"/>
    </source>
</evidence>
<reference evidence="6 7" key="1">
    <citation type="submission" date="2018-05" db="EMBL/GenBank/DDBJ databases">
        <title>Leucothrix arctica sp. nov., isolated from Arctic seawater.</title>
        <authorList>
            <person name="Choi A."/>
            <person name="Baek K."/>
        </authorList>
    </citation>
    <scope>NUCLEOTIDE SEQUENCE [LARGE SCALE GENOMIC DNA]</scope>
    <source>
        <strain evidence="6 7">JCM 18388</strain>
    </source>
</reference>
<dbReference type="PANTHER" id="PTHR23407:SF1">
    <property type="entry name" value="5-FORMYLTETRAHYDROFOLATE CYCLO-LIGASE"/>
    <property type="match status" value="1"/>
</dbReference>
<evidence type="ECO:0000256" key="3">
    <source>
        <dbReference type="ARBA" id="ARBA00022840"/>
    </source>
</evidence>
<comment type="similarity">
    <text evidence="1 5">Belongs to the 5-formyltetrahydrofolate cyclo-ligase family.</text>
</comment>
<dbReference type="Pfam" id="PF01812">
    <property type="entry name" value="5-FTHF_cyc-lig"/>
    <property type="match status" value="1"/>
</dbReference>
<dbReference type="InterPro" id="IPR024185">
    <property type="entry name" value="FTHF_cligase-like_sf"/>
</dbReference>
<dbReference type="GO" id="GO:0005524">
    <property type="term" value="F:ATP binding"/>
    <property type="evidence" value="ECO:0007669"/>
    <property type="project" value="UniProtKB-KW"/>
</dbReference>
<evidence type="ECO:0000313" key="6">
    <source>
        <dbReference type="EMBL" id="PWQ99295.1"/>
    </source>
</evidence>
<evidence type="ECO:0000313" key="7">
    <source>
        <dbReference type="Proteomes" id="UP000245539"/>
    </source>
</evidence>
<feature type="binding site" evidence="4">
    <location>
        <position position="87"/>
    </location>
    <ligand>
        <name>substrate</name>
    </ligand>
</feature>
<keyword evidence="6" id="KW-0436">Ligase</keyword>
<comment type="cofactor">
    <cofactor evidence="5">
        <name>Mg(2+)</name>
        <dbReference type="ChEBI" id="CHEBI:18420"/>
    </cofactor>
</comment>
<keyword evidence="2 4" id="KW-0547">Nucleotide-binding</keyword>
<comment type="caution">
    <text evidence="6">The sequence shown here is derived from an EMBL/GenBank/DDBJ whole genome shotgun (WGS) entry which is preliminary data.</text>
</comment>
<keyword evidence="5" id="KW-0479">Metal-binding</keyword>
<dbReference type="InterPro" id="IPR037171">
    <property type="entry name" value="NagB/RpiA_transferase-like"/>
</dbReference>
<organism evidence="6 7">
    <name type="scientific">Leucothrix pacifica</name>
    <dbReference type="NCBI Taxonomy" id="1247513"/>
    <lineage>
        <taxon>Bacteria</taxon>
        <taxon>Pseudomonadati</taxon>
        <taxon>Pseudomonadota</taxon>
        <taxon>Gammaproteobacteria</taxon>
        <taxon>Thiotrichales</taxon>
        <taxon>Thiotrichaceae</taxon>
        <taxon>Leucothrix</taxon>
    </lineage>
</organism>
<sequence length="229" mass="26331">MASFRFWNRGHFYRWYCFISCRKIAKTRGKPPMSHQSEIRKRIQTKRQSLTKQQQTNYSAQICQQIVNSGVLDNAGHIAFYLPVRGEADPTPLQLIDAYQDKHFYLPILSEHKENHLAFARYDENTQMVLNRFRIPEPDVATASLLHDPSQLDVVIAPLVGVDSRGNRIGMGGGFYDRTFAFKKDENSSPLLIGFAYDFQLIEPQTPQDWDVAVDQIALQSQYLSTDDL</sequence>
<feature type="binding site" evidence="4">
    <location>
        <position position="82"/>
    </location>
    <ligand>
        <name>substrate</name>
    </ligand>
</feature>
<dbReference type="EC" id="6.3.3.2" evidence="5"/>
<dbReference type="NCBIfam" id="TIGR02727">
    <property type="entry name" value="MTHFS_bact"/>
    <property type="match status" value="1"/>
</dbReference>
<evidence type="ECO:0000256" key="4">
    <source>
        <dbReference type="PIRSR" id="PIRSR006806-1"/>
    </source>
</evidence>
<dbReference type="Proteomes" id="UP000245539">
    <property type="component" value="Unassembled WGS sequence"/>
</dbReference>